<organism evidence="3 4">
    <name type="scientific">Lyophyllum shimeji</name>
    <name type="common">Hon-shimeji</name>
    <name type="synonym">Tricholoma shimeji</name>
    <dbReference type="NCBI Taxonomy" id="47721"/>
    <lineage>
        <taxon>Eukaryota</taxon>
        <taxon>Fungi</taxon>
        <taxon>Dikarya</taxon>
        <taxon>Basidiomycota</taxon>
        <taxon>Agaricomycotina</taxon>
        <taxon>Agaricomycetes</taxon>
        <taxon>Agaricomycetidae</taxon>
        <taxon>Agaricales</taxon>
        <taxon>Tricholomatineae</taxon>
        <taxon>Lyophyllaceae</taxon>
        <taxon>Lyophyllum</taxon>
    </lineage>
</organism>
<dbReference type="PANTHER" id="PTHR31836:SF25">
    <property type="entry name" value="RLPA-LIKE PROTEIN DOUBLE-PSI BETA-BARREL DOMAIN-CONTAINING PROTEIN"/>
    <property type="match status" value="1"/>
</dbReference>
<feature type="chain" id="PRO_5040302923" evidence="2">
    <location>
        <begin position="26"/>
        <end position="128"/>
    </location>
</feature>
<protein>
    <submittedName>
        <fullName evidence="3">Non-catalytic module family expn protein</fullName>
    </submittedName>
</protein>
<dbReference type="PANTHER" id="PTHR31836">
    <property type="match status" value="1"/>
</dbReference>
<proteinExistence type="predicted"/>
<sequence>MATSFGFYMLFAAWLAAFFSAVAVAAPAVEKRGLLGKATYYAVGLGSCGQTNTDSEYVVALNPVTYAGGSHCGKQVKITDKTTGTTATATVRDTCPGCGINDLDMSPSLFQHFASLDKGVFQMEWTFI</sequence>
<dbReference type="InterPro" id="IPR036908">
    <property type="entry name" value="RlpA-like_sf"/>
</dbReference>
<evidence type="ECO:0000313" key="4">
    <source>
        <dbReference type="Proteomes" id="UP001063166"/>
    </source>
</evidence>
<dbReference type="Proteomes" id="UP001063166">
    <property type="component" value="Unassembled WGS sequence"/>
</dbReference>
<dbReference type="AlphaFoldDB" id="A0A9P3PLA1"/>
<comment type="caution">
    <text evidence="3">The sequence shown here is derived from an EMBL/GenBank/DDBJ whole genome shotgun (WGS) entry which is preliminary data.</text>
</comment>
<evidence type="ECO:0000256" key="1">
    <source>
        <dbReference type="ARBA" id="ARBA00022729"/>
    </source>
</evidence>
<evidence type="ECO:0000313" key="3">
    <source>
        <dbReference type="EMBL" id="GLB37776.1"/>
    </source>
</evidence>
<accession>A0A9P3PLA1</accession>
<gene>
    <name evidence="3" type="ORF">LshimejAT787_0408270</name>
</gene>
<dbReference type="CDD" id="cd22191">
    <property type="entry name" value="DPBB_RlpA_EXP_N-like"/>
    <property type="match status" value="1"/>
</dbReference>
<keyword evidence="1 2" id="KW-0732">Signal</keyword>
<dbReference type="Gene3D" id="2.40.40.10">
    <property type="entry name" value="RlpA-like domain"/>
    <property type="match status" value="1"/>
</dbReference>
<name>A0A9P3PLA1_LYOSH</name>
<feature type="signal peptide" evidence="2">
    <location>
        <begin position="1"/>
        <end position="25"/>
    </location>
</feature>
<dbReference type="OrthoDB" id="623670at2759"/>
<reference evidence="3" key="1">
    <citation type="submission" date="2022-07" db="EMBL/GenBank/DDBJ databases">
        <title>The genome of Lyophyllum shimeji provides insight into the initial evolution of ectomycorrhizal fungal genome.</title>
        <authorList>
            <person name="Kobayashi Y."/>
            <person name="Shibata T."/>
            <person name="Hirakawa H."/>
            <person name="Shigenobu S."/>
            <person name="Nishiyama T."/>
            <person name="Yamada A."/>
            <person name="Hasebe M."/>
            <person name="Kawaguchi M."/>
        </authorList>
    </citation>
    <scope>NUCLEOTIDE SEQUENCE</scope>
    <source>
        <strain evidence="3">AT787</strain>
    </source>
</reference>
<dbReference type="InterPro" id="IPR051477">
    <property type="entry name" value="Expansin_CellWall"/>
</dbReference>
<dbReference type="EMBL" id="BRPK01000004">
    <property type="protein sequence ID" value="GLB37776.1"/>
    <property type="molecule type" value="Genomic_DNA"/>
</dbReference>
<evidence type="ECO:0000256" key="2">
    <source>
        <dbReference type="SAM" id="SignalP"/>
    </source>
</evidence>
<dbReference type="SUPFAM" id="SSF50685">
    <property type="entry name" value="Barwin-like endoglucanases"/>
    <property type="match status" value="1"/>
</dbReference>
<keyword evidence="4" id="KW-1185">Reference proteome</keyword>